<organism evidence="3 4">
    <name type="scientific">Pseudomonas berkeleyensis</name>
    <dbReference type="NCBI Taxonomy" id="2726956"/>
    <lineage>
        <taxon>Bacteria</taxon>
        <taxon>Pseudomonadati</taxon>
        <taxon>Pseudomonadota</taxon>
        <taxon>Gammaproteobacteria</taxon>
        <taxon>Pseudomonadales</taxon>
        <taxon>Pseudomonadaceae</taxon>
        <taxon>Pseudomonas</taxon>
    </lineage>
</organism>
<keyword evidence="2" id="KW-1133">Transmembrane helix</keyword>
<sequence>MNALIKVFPDSIFTVDDAGGVSMIERHSATSMTHVLRWGWLVLLLAFIASCRVDVAGLTVTLFCLMLGYPLIVLVIANWIFPDTTYEAHFDAEGLHLAIGHAQDLTVHASIFVPYREITELVTLDHYRDLGRYGTTWFRSYIIKTKVPYGKKPYLQINTKRSAESVHSVLNRVAKLPAAQHIRIPPMITIGDPPFSPARRREQREERERRLRGEV</sequence>
<dbReference type="EMBL" id="CP059139">
    <property type="protein sequence ID" value="QMV63299.1"/>
    <property type="molecule type" value="Genomic_DNA"/>
</dbReference>
<evidence type="ECO:0000313" key="4">
    <source>
        <dbReference type="Proteomes" id="UP000515276"/>
    </source>
</evidence>
<evidence type="ECO:0000256" key="1">
    <source>
        <dbReference type="SAM" id="MobiDB-lite"/>
    </source>
</evidence>
<name>A0A7G5DNH4_9PSED</name>
<proteinExistence type="predicted"/>
<feature type="transmembrane region" description="Helical" evidence="2">
    <location>
        <begin position="35"/>
        <end position="53"/>
    </location>
</feature>
<gene>
    <name evidence="3" type="ORF">HS968_25350</name>
</gene>
<keyword evidence="2" id="KW-0812">Transmembrane</keyword>
<feature type="compositionally biased region" description="Basic and acidic residues" evidence="1">
    <location>
        <begin position="199"/>
        <end position="215"/>
    </location>
</feature>
<dbReference type="RefSeq" id="WP_182369268.1">
    <property type="nucleotide sequence ID" value="NZ_CP059139.1"/>
</dbReference>
<feature type="region of interest" description="Disordered" evidence="1">
    <location>
        <begin position="192"/>
        <end position="215"/>
    </location>
</feature>
<reference evidence="3 4" key="1">
    <citation type="journal article" date="2020" name="G3 (Bethesda)">
        <title>CeMbio - The Caenorhabditis elegans Microbiome Resource.</title>
        <authorList>
            <person name="Dirksen P."/>
            <person name="Assie A."/>
            <person name="Zimmermann J."/>
            <person name="Zhang F."/>
            <person name="Tietje A.M."/>
            <person name="Marsh S.A."/>
            <person name="Felix M.A."/>
            <person name="Shapira M."/>
            <person name="Kaleta C."/>
            <person name="Schulenburg H."/>
            <person name="Samuel B."/>
        </authorList>
    </citation>
    <scope>NUCLEOTIDE SEQUENCE [LARGE SCALE GENOMIC DNA]</scope>
    <source>
        <strain evidence="3 4">MSPm1</strain>
    </source>
</reference>
<protein>
    <submittedName>
        <fullName evidence="3">Uncharacterized protein</fullName>
    </submittedName>
</protein>
<evidence type="ECO:0000256" key="2">
    <source>
        <dbReference type="SAM" id="Phobius"/>
    </source>
</evidence>
<accession>A0A7G5DNH4</accession>
<keyword evidence="2" id="KW-0472">Membrane</keyword>
<evidence type="ECO:0000313" key="3">
    <source>
        <dbReference type="EMBL" id="QMV63299.1"/>
    </source>
</evidence>
<dbReference type="AlphaFoldDB" id="A0A7G5DNH4"/>
<feature type="transmembrane region" description="Helical" evidence="2">
    <location>
        <begin position="60"/>
        <end position="81"/>
    </location>
</feature>
<keyword evidence="4" id="KW-1185">Reference proteome</keyword>
<dbReference type="Proteomes" id="UP000515276">
    <property type="component" value="Chromosome"/>
</dbReference>